<comment type="caution">
    <text evidence="1">The sequence shown here is derived from an EMBL/GenBank/DDBJ whole genome shotgun (WGS) entry which is preliminary data.</text>
</comment>
<protein>
    <submittedName>
        <fullName evidence="1">Uncharacterized protein</fullName>
    </submittedName>
</protein>
<proteinExistence type="predicted"/>
<organism evidence="1 2">
    <name type="scientific">Bacillus spizizenii</name>
    <name type="common">Bacillus subtilis subsp. spizizenii</name>
    <dbReference type="NCBI Taxonomy" id="96241"/>
    <lineage>
        <taxon>Bacteria</taxon>
        <taxon>Bacillati</taxon>
        <taxon>Bacillota</taxon>
        <taxon>Bacilli</taxon>
        <taxon>Bacillales</taxon>
        <taxon>Bacillaceae</taxon>
        <taxon>Bacillus</taxon>
    </lineage>
</organism>
<dbReference type="AlphaFoldDB" id="A0A9Q4DUS6"/>
<accession>A0A9Q4DUS6</accession>
<sequence>MNKELNHQKFNLMIENLINTMENLKSSEVESLDFNQLKEIEANALLLAKECNDLACEKMNIKESDETRSLTDIYLELCEKAVELSKHLGMNVVSGFLPYKMDKYKIGFTVNTPKGLCYIMQLYRENYYSDNRGFKVIDNKWTVEYNDGYFQPKEFYSLEETIDFIKCNHE</sequence>
<dbReference type="Gene3D" id="3.30.70.1480">
    <property type="entry name" value="GK1464-like"/>
    <property type="match status" value="1"/>
</dbReference>
<dbReference type="EMBL" id="JALANJ010000044">
    <property type="protein sequence ID" value="MCY8122856.1"/>
    <property type="molecule type" value="Genomic_DNA"/>
</dbReference>
<dbReference type="InterPro" id="IPR028990">
    <property type="entry name" value="GK1464-like"/>
</dbReference>
<dbReference type="Proteomes" id="UP001070352">
    <property type="component" value="Unassembled WGS sequence"/>
</dbReference>
<name>A0A9Q4DUS6_BACSC</name>
<gene>
    <name evidence="1" type="ORF">MOC45_20090</name>
</gene>
<evidence type="ECO:0000313" key="1">
    <source>
        <dbReference type="EMBL" id="MCY8122856.1"/>
    </source>
</evidence>
<evidence type="ECO:0000313" key="2">
    <source>
        <dbReference type="Proteomes" id="UP001070352"/>
    </source>
</evidence>
<reference evidence="1" key="1">
    <citation type="submission" date="2022-02" db="EMBL/GenBank/DDBJ databases">
        <title>Crop Bioprotection Bacillus Genome Sequencing.</title>
        <authorList>
            <person name="Dunlap C."/>
        </authorList>
    </citation>
    <scope>NUCLEOTIDE SEQUENCE</scope>
    <source>
        <strain evidence="1">M18B4</strain>
    </source>
</reference>